<dbReference type="Proteomes" id="UP001157502">
    <property type="component" value="Chromosome 6"/>
</dbReference>
<sequence>MEKGARPQQHRKEKLKKPQQLPMEESALQILPCPTVRSGCRSLACSEAVCHSQPTLLTGALPSATSRATSAPTSRLTLGAEPPQVPALPADTGPEPPTTLML</sequence>
<organism evidence="1 2">
    <name type="scientific">Dallia pectoralis</name>
    <name type="common">Alaska blackfish</name>
    <dbReference type="NCBI Taxonomy" id="75939"/>
    <lineage>
        <taxon>Eukaryota</taxon>
        <taxon>Metazoa</taxon>
        <taxon>Chordata</taxon>
        <taxon>Craniata</taxon>
        <taxon>Vertebrata</taxon>
        <taxon>Euteleostomi</taxon>
        <taxon>Actinopterygii</taxon>
        <taxon>Neopterygii</taxon>
        <taxon>Teleostei</taxon>
        <taxon>Protacanthopterygii</taxon>
        <taxon>Esociformes</taxon>
        <taxon>Umbridae</taxon>
        <taxon>Dallia</taxon>
    </lineage>
</organism>
<protein>
    <submittedName>
        <fullName evidence="1">Uncharacterized protein</fullName>
    </submittedName>
</protein>
<dbReference type="EMBL" id="CM055733">
    <property type="protein sequence ID" value="KAJ8010270.1"/>
    <property type="molecule type" value="Genomic_DNA"/>
</dbReference>
<name>A0ACC2H3K0_DALPE</name>
<comment type="caution">
    <text evidence="1">The sequence shown here is derived from an EMBL/GenBank/DDBJ whole genome shotgun (WGS) entry which is preliminary data.</text>
</comment>
<gene>
    <name evidence="1" type="ORF">DPEC_G00073260</name>
</gene>
<evidence type="ECO:0000313" key="2">
    <source>
        <dbReference type="Proteomes" id="UP001157502"/>
    </source>
</evidence>
<reference evidence="1" key="1">
    <citation type="submission" date="2021-05" db="EMBL/GenBank/DDBJ databases">
        <authorList>
            <person name="Pan Q."/>
            <person name="Jouanno E."/>
            <person name="Zahm M."/>
            <person name="Klopp C."/>
            <person name="Cabau C."/>
            <person name="Louis A."/>
            <person name="Berthelot C."/>
            <person name="Parey E."/>
            <person name="Roest Crollius H."/>
            <person name="Montfort J."/>
            <person name="Robinson-Rechavi M."/>
            <person name="Bouchez O."/>
            <person name="Lampietro C."/>
            <person name="Lopez Roques C."/>
            <person name="Donnadieu C."/>
            <person name="Postlethwait J."/>
            <person name="Bobe J."/>
            <person name="Dillon D."/>
            <person name="Chandos A."/>
            <person name="von Hippel F."/>
            <person name="Guiguen Y."/>
        </authorList>
    </citation>
    <scope>NUCLEOTIDE SEQUENCE</scope>
    <source>
        <strain evidence="1">YG-Jan2019</strain>
    </source>
</reference>
<keyword evidence="2" id="KW-1185">Reference proteome</keyword>
<accession>A0ACC2H3K0</accession>
<proteinExistence type="predicted"/>
<evidence type="ECO:0000313" key="1">
    <source>
        <dbReference type="EMBL" id="KAJ8010270.1"/>
    </source>
</evidence>